<evidence type="ECO:0000313" key="2">
    <source>
        <dbReference type="EMBL" id="MBB3193648.1"/>
    </source>
</evidence>
<gene>
    <name evidence="2" type="ORF">FHS28_001013</name>
</gene>
<evidence type="ECO:0000256" key="1">
    <source>
        <dbReference type="SAM" id="MobiDB-lite"/>
    </source>
</evidence>
<accession>A0ABR6GR58</accession>
<dbReference type="RefSeq" id="WP_088448791.1">
    <property type="nucleotide sequence ID" value="NZ_JACHXO010000001.1"/>
</dbReference>
<dbReference type="EMBL" id="JACHXO010000001">
    <property type="protein sequence ID" value="MBB3193648.1"/>
    <property type="molecule type" value="Genomic_DNA"/>
</dbReference>
<dbReference type="Proteomes" id="UP000574369">
    <property type="component" value="Unassembled WGS sequence"/>
</dbReference>
<protein>
    <submittedName>
        <fullName evidence="2">Uncharacterized protein</fullName>
    </submittedName>
</protein>
<organism evidence="2 3">
    <name type="scientific">Roseateles terrae</name>
    <dbReference type="NCBI Taxonomy" id="431060"/>
    <lineage>
        <taxon>Bacteria</taxon>
        <taxon>Pseudomonadati</taxon>
        <taxon>Pseudomonadota</taxon>
        <taxon>Betaproteobacteria</taxon>
        <taxon>Burkholderiales</taxon>
        <taxon>Sphaerotilaceae</taxon>
        <taxon>Roseateles</taxon>
    </lineage>
</organism>
<reference evidence="2 3" key="1">
    <citation type="submission" date="2020-08" db="EMBL/GenBank/DDBJ databases">
        <title>Genomic Encyclopedia of Type Strains, Phase III (KMG-III): the genomes of soil and plant-associated and newly described type strains.</title>
        <authorList>
            <person name="Whitman W."/>
        </authorList>
    </citation>
    <scope>NUCLEOTIDE SEQUENCE [LARGE SCALE GENOMIC DNA]</scope>
    <source>
        <strain evidence="2 3">CECT 7247</strain>
    </source>
</reference>
<keyword evidence="3" id="KW-1185">Reference proteome</keyword>
<feature type="region of interest" description="Disordered" evidence="1">
    <location>
        <begin position="116"/>
        <end position="137"/>
    </location>
</feature>
<evidence type="ECO:0000313" key="3">
    <source>
        <dbReference type="Proteomes" id="UP000574369"/>
    </source>
</evidence>
<name>A0ABR6GR58_9BURK</name>
<comment type="caution">
    <text evidence="2">The sequence shown here is derived from an EMBL/GenBank/DDBJ whole genome shotgun (WGS) entry which is preliminary data.</text>
</comment>
<proteinExistence type="predicted"/>
<sequence>MPSIRLTPLQPTTFDQWRDRVLTVPRHTLIEEAAEARTATDGSFASLTRRLVGDAEAPPLARQIQLLTDTLKTLLSDSRSGNPVGIGQTAADLTRAFAADAPLTVALGNSADALGTLAGHVDDPDGQDPEPVPSDAGIPDDHALVVLAALDRVRALILDPSVKNGSLYTALKNWAREESSGQAGEALAGLGDDWLSRFKALGDALVNDRPGSPLSAARRERLGEVIALAYDVSLALSEADDAGSTTA</sequence>